<dbReference type="EMBL" id="CACTOE010000017">
    <property type="protein sequence ID" value="CAA4149208.1"/>
    <property type="molecule type" value="Genomic_DNA"/>
</dbReference>
<evidence type="ECO:0000313" key="7">
    <source>
        <dbReference type="EMBL" id="CAA6382569.1"/>
    </source>
</evidence>
<comment type="caution">
    <text evidence="7">The sequence shown here is derived from an EMBL/GenBank/DDBJ whole genome shotgun (WGS) entry which is preliminary data.</text>
</comment>
<feature type="compositionally biased region" description="Polar residues" evidence="1">
    <location>
        <begin position="178"/>
        <end position="189"/>
    </location>
</feature>
<feature type="compositionally biased region" description="Polar residues" evidence="1">
    <location>
        <begin position="441"/>
        <end position="456"/>
    </location>
</feature>
<evidence type="ECO:0000313" key="5">
    <source>
        <dbReference type="EMBL" id="CAA4701132.1"/>
    </source>
</evidence>
<dbReference type="EMBL" id="CACUNS010000016">
    <property type="protein sequence ID" value="CAA6117707.1"/>
    <property type="molecule type" value="Genomic_DNA"/>
</dbReference>
<evidence type="ECO:0000313" key="19">
    <source>
        <dbReference type="Proteomes" id="UP000507112"/>
    </source>
</evidence>
<evidence type="ECO:0000313" key="12">
    <source>
        <dbReference type="Proteomes" id="UP000442696"/>
    </source>
</evidence>
<dbReference type="EMBL" id="CAIGXB010000011">
    <property type="protein sequence ID" value="CAC5807798.1"/>
    <property type="molecule type" value="Genomic_DNA"/>
</dbReference>
<feature type="compositionally biased region" description="Polar residues" evidence="1">
    <location>
        <begin position="210"/>
        <end position="224"/>
    </location>
</feature>
<evidence type="ECO:0000313" key="16">
    <source>
        <dbReference type="Proteomes" id="UP000459586"/>
    </source>
</evidence>
<reference evidence="12 13" key="2">
    <citation type="submission" date="2019-12" db="EMBL/GenBank/DDBJ databases">
        <authorList>
            <consortium name="Pathogen Informatics"/>
        </authorList>
    </citation>
    <scope>NUCLEOTIDE SEQUENCE [LARGE SCALE GENOMIC DNA]</scope>
    <source>
        <strain evidence="9 19">MOS105</strain>
        <strain evidence="3 15">S040_N01_C01</strain>
        <strain evidence="2 13">S087_N01_C01</strain>
        <strain evidence="8 18">SG160</strain>
        <strain evidence="6 17">T012_N10_C04</strain>
        <strain evidence="4 12">T012_N16_C08</strain>
        <strain evidence="5 14">T065_N03_C06</strain>
        <strain evidence="7 16">T197_A02_C01</strain>
    </source>
</reference>
<evidence type="ECO:0000313" key="11">
    <source>
        <dbReference type="Proteomes" id="UP000293434"/>
    </source>
</evidence>
<name>A0A2I7Y9C6_STAAU</name>
<dbReference type="PANTHER" id="PTHR24637:SF417">
    <property type="entry name" value="COL_CUTICLE_N DOMAIN-CONTAINING PROTEIN"/>
    <property type="match status" value="1"/>
</dbReference>
<evidence type="ECO:0000313" key="2">
    <source>
        <dbReference type="EMBL" id="CAA4149208.1"/>
    </source>
</evidence>
<feature type="region of interest" description="Disordered" evidence="1">
    <location>
        <begin position="248"/>
        <end position="279"/>
    </location>
</feature>
<evidence type="ECO:0000313" key="10">
    <source>
        <dbReference type="EMBL" id="RZH93492.1"/>
    </source>
</evidence>
<dbReference type="EMBL" id="CAIIGD010000010">
    <property type="protein sequence ID" value="CAC8230769.1"/>
    <property type="molecule type" value="Genomic_DNA"/>
</dbReference>
<evidence type="ECO:0000313" key="4">
    <source>
        <dbReference type="EMBL" id="CAA4391788.1"/>
    </source>
</evidence>
<feature type="region of interest" description="Disordered" evidence="1">
    <location>
        <begin position="178"/>
        <end position="224"/>
    </location>
</feature>
<dbReference type="EMBL" id="RQTC01000101">
    <property type="protein sequence ID" value="RZH93492.1"/>
    <property type="molecule type" value="Genomic_DNA"/>
</dbReference>
<dbReference type="Proteomes" id="UP000293434">
    <property type="component" value="Unassembled WGS sequence"/>
</dbReference>
<dbReference type="Proteomes" id="UP000459702">
    <property type="component" value="Unassembled WGS sequence"/>
</dbReference>
<dbReference type="Proteomes" id="UP000442782">
    <property type="component" value="Unassembled WGS sequence"/>
</dbReference>
<dbReference type="PANTHER" id="PTHR24637">
    <property type="entry name" value="COLLAGEN"/>
    <property type="match status" value="1"/>
</dbReference>
<feature type="region of interest" description="Disordered" evidence="1">
    <location>
        <begin position="402"/>
        <end position="467"/>
    </location>
</feature>
<organism evidence="7 16">
    <name type="scientific">Staphylococcus aureus</name>
    <dbReference type="NCBI Taxonomy" id="1280"/>
    <lineage>
        <taxon>Bacteria</taxon>
        <taxon>Bacillati</taxon>
        <taxon>Bacillota</taxon>
        <taxon>Bacilli</taxon>
        <taxon>Bacillales</taxon>
        <taxon>Staphylococcaceae</taxon>
        <taxon>Staphylococcus</taxon>
    </lineage>
</organism>
<dbReference type="Proteomes" id="UP000507112">
    <property type="component" value="Unassembled WGS sequence"/>
</dbReference>
<dbReference type="EMBL" id="CACTWD010000017">
    <property type="protein sequence ID" value="CAA4701132.1"/>
    <property type="molecule type" value="Genomic_DNA"/>
</dbReference>
<gene>
    <name evidence="10" type="ORF">EIG94_07080</name>
    <name evidence="2" type="ORF">SAMEA1029512_02226</name>
    <name evidence="3" type="ORF">SAMEA1029528_02354</name>
    <name evidence="4" type="ORF">SAMEA2078260_02287</name>
    <name evidence="6" type="ORF">SAMEA2078588_02340</name>
    <name evidence="7" type="ORF">SAMEA2080344_02396</name>
    <name evidence="5" type="ORF">SAMEA2081063_02381</name>
    <name evidence="8" type="ORF">SAMEA4008575_02417</name>
    <name evidence="9" type="ORF">SAMEA70146418_02391</name>
</gene>
<evidence type="ECO:0000313" key="8">
    <source>
        <dbReference type="EMBL" id="CAC5807798.1"/>
    </source>
</evidence>
<evidence type="ECO:0000256" key="1">
    <source>
        <dbReference type="SAM" id="MobiDB-lite"/>
    </source>
</evidence>
<dbReference type="Proteomes" id="UP000505390">
    <property type="component" value="Unassembled WGS sequence"/>
</dbReference>
<reference evidence="10 11" key="1">
    <citation type="submission" date="2018-11" db="EMBL/GenBank/DDBJ databases">
        <title>Genomic profiling of Staphylococcus species from a Poultry farm system in KwaZulu-Natal, South Africa.</title>
        <authorList>
            <person name="Amoako D.G."/>
            <person name="Somboro A.M."/>
            <person name="Abia A.L.K."/>
            <person name="Bester L.A."/>
            <person name="Essack S.Y."/>
        </authorList>
    </citation>
    <scope>NUCLEOTIDE SEQUENCE [LARGE SCALE GENOMIC DNA]</scope>
    <source>
        <strain evidence="10 11">SA9</strain>
    </source>
</reference>
<evidence type="ECO:0000313" key="14">
    <source>
        <dbReference type="Proteomes" id="UP000443506"/>
    </source>
</evidence>
<evidence type="ECO:0000313" key="13">
    <source>
        <dbReference type="Proteomes" id="UP000442782"/>
    </source>
</evidence>
<protein>
    <submittedName>
        <fullName evidence="7">Phage protein</fullName>
    </submittedName>
</protein>
<evidence type="ECO:0000313" key="3">
    <source>
        <dbReference type="EMBL" id="CAA4153911.1"/>
    </source>
</evidence>
<feature type="compositionally biased region" description="Low complexity" evidence="1">
    <location>
        <begin position="259"/>
        <end position="271"/>
    </location>
</feature>
<evidence type="ECO:0000313" key="15">
    <source>
        <dbReference type="Proteomes" id="UP000443708"/>
    </source>
</evidence>
<dbReference type="EMBL" id="CACTPI010000012">
    <property type="protein sequence ID" value="CAA4153911.1"/>
    <property type="molecule type" value="Genomic_DNA"/>
</dbReference>
<dbReference type="Proteomes" id="UP000443708">
    <property type="component" value="Unassembled WGS sequence"/>
</dbReference>
<feature type="compositionally biased region" description="Basic and acidic residues" evidence="1">
    <location>
        <begin position="194"/>
        <end position="207"/>
    </location>
</feature>
<evidence type="ECO:0000313" key="6">
    <source>
        <dbReference type="EMBL" id="CAA6117707.1"/>
    </source>
</evidence>
<dbReference type="RefSeq" id="WP_001253875.1">
    <property type="nucleotide sequence ID" value="NZ_AP025249.1"/>
</dbReference>
<evidence type="ECO:0000313" key="9">
    <source>
        <dbReference type="EMBL" id="CAC8230769.1"/>
    </source>
</evidence>
<accession>A0A2I7Y9C6</accession>
<dbReference type="EMBL" id="CACTQT010000015">
    <property type="protein sequence ID" value="CAA4391788.1"/>
    <property type="molecule type" value="Genomic_DNA"/>
</dbReference>
<dbReference type="Proteomes" id="UP000459586">
    <property type="component" value="Unassembled WGS sequence"/>
</dbReference>
<dbReference type="Proteomes" id="UP000442696">
    <property type="component" value="Unassembled WGS sequence"/>
</dbReference>
<evidence type="ECO:0000313" key="18">
    <source>
        <dbReference type="Proteomes" id="UP000505390"/>
    </source>
</evidence>
<dbReference type="AlphaFoldDB" id="A0A2I7Y9C6"/>
<evidence type="ECO:0000313" key="17">
    <source>
        <dbReference type="Proteomes" id="UP000459702"/>
    </source>
</evidence>
<dbReference type="Proteomes" id="UP000443506">
    <property type="component" value="Unassembled WGS sequence"/>
</dbReference>
<proteinExistence type="predicted"/>
<sequence>MRRNLINNYRFLDFPQETSIEIKQGDFTPITVKLDSTETIKDDGKDAKVILINTDNEKVFETSVPAKNRIIEFAINKNLPKGRYFLEIVYNQMKFPSRDYKTIIINGSASLGSLKEINIISEDDVKNRFISEAKKELSADIDQLVSEKLNKYVTENQEDLKGQSISIASHEFDKNGNLNITFSDETSIQIPKGQDGRNGENGRDGLNGRDGQSTTTITERGTSDNRNGVFIRTYKVDHEGIKQDLISETFVSDGRDGSNGQDGKQGKNGNDGQDGHSVNVDHVEYDEDDNTVIHFTDGKSAIIKKGIQGERGEDGLNGNDGISVSIKNIETDNSGNKVVNFTDGNSVTIPKGERGLDGKDGTNGKSFTYSDFTQEQLESLKGKDGNDGKQGADGKSITIEETTTNNQGDKEVRFSDGTTLVIPKGQNGQDGKQGEAGKNGENGTDGQDGKSVTVTSERGKDDEGNSGIKFTFYHEIDGEKTQVITSSFIRDGKDGKDGKSFSFSDLTEEDFKKILDYGIKNNYFNSKSETDFLISNNPPLDKNKIWIDTGVDE</sequence>
<dbReference type="EMBL" id="CACURZ010000016">
    <property type="protein sequence ID" value="CAA6382569.1"/>
    <property type="molecule type" value="Genomic_DNA"/>
</dbReference>